<organism evidence="4 5">
    <name type="scientific">Pseudarthrobacter defluvii</name>
    <dbReference type="NCBI Taxonomy" id="410837"/>
    <lineage>
        <taxon>Bacteria</taxon>
        <taxon>Bacillati</taxon>
        <taxon>Actinomycetota</taxon>
        <taxon>Actinomycetes</taxon>
        <taxon>Micrococcales</taxon>
        <taxon>Micrococcaceae</taxon>
        <taxon>Pseudarthrobacter</taxon>
    </lineage>
</organism>
<evidence type="ECO:0008006" key="6">
    <source>
        <dbReference type="Google" id="ProtNLM"/>
    </source>
</evidence>
<dbReference type="Proteomes" id="UP001226389">
    <property type="component" value="Unassembled WGS sequence"/>
</dbReference>
<dbReference type="PANTHER" id="PTHR35861">
    <property type="match status" value="1"/>
</dbReference>
<keyword evidence="5" id="KW-1185">Reference proteome</keyword>
<protein>
    <recommendedName>
        <fullName evidence="6">Tail sheath protein C-terminal domain-containing protein</fullName>
    </recommendedName>
</protein>
<dbReference type="Pfam" id="PF04984">
    <property type="entry name" value="Phage_sheath_1"/>
    <property type="match status" value="1"/>
</dbReference>
<evidence type="ECO:0000259" key="3">
    <source>
        <dbReference type="Pfam" id="PF17482"/>
    </source>
</evidence>
<reference evidence="4 5" key="1">
    <citation type="submission" date="2023-07" db="EMBL/GenBank/DDBJ databases">
        <title>Sorghum-associated microbial communities from plants grown in Nebraska, USA.</title>
        <authorList>
            <person name="Schachtman D."/>
        </authorList>
    </citation>
    <scope>NUCLEOTIDE SEQUENCE [LARGE SCALE GENOMIC DNA]</scope>
    <source>
        <strain evidence="4 5">DS994</strain>
    </source>
</reference>
<feature type="domain" description="Tail sheath protein C-terminal" evidence="3">
    <location>
        <begin position="547"/>
        <end position="652"/>
    </location>
</feature>
<accession>A0ABT9UMJ4</accession>
<dbReference type="RefSeq" id="WP_307493177.1">
    <property type="nucleotide sequence ID" value="NZ_JAUSSY010000020.1"/>
</dbReference>
<sequence>MILTTARVSGHPGVFIAPPPIPTMLRPERLDIVGFVGVAPRGPVDEPVRIGRWSDYESLFGGFEPAPGGPVRLLPYAVATFFRQGGQVAYVVRVAPHGEDAGGSAAATAHFQFDLPTGNFAGLSAADEGTWGGELRLRLLYRVAQHVRGVVESEGALQLPPGTAAPVGSLLRLIRPGSSDVALRWVASLGDRLPRGSTRTVRLDGDPLAAGSIDVDVVTGSLQIDDLARPGASEVLTGLGLRPTHPRWIQAVLSGRSSTSPTPGSPTDRHLVAPIGDWTHLDFTPAPSLMPLVGKRTQDGADRSHLIDAGAFFDPEQVATSWIDEDAGPDDRDPHVGVDRMGRVREIGLLCVPDITWNRYVPTPLPPVRHPRVPLGCRCHACTTADDPEPEFLAAPDKPRDLDARNPVDLADLISRQVRIIDVARARERFVALLDVPNGLSTTQIAQWRSHFDSSYAAAYHPWLALAGGPGGRALPIPPSAFAAGIIAARELERGLPWGPANELARDAVRAEAAVTDAAHDALHELGVNVYRAERDGFRLTAARTLSTDPDYRQLSVRRLMTMLRLTVQRQGADLAFEPNTAELRDRLTRMLTTLLRGLARQGAFAGRSDAESFFLHCGDDVNPPASQALGRLIAEIGVAPAVPLEYILVRIARDPDGSLTVVRDER</sequence>
<comment type="caution">
    <text evidence="4">The sequence shown here is derived from an EMBL/GenBank/DDBJ whole genome shotgun (WGS) entry which is preliminary data.</text>
</comment>
<evidence type="ECO:0000256" key="1">
    <source>
        <dbReference type="ARBA" id="ARBA00008005"/>
    </source>
</evidence>
<dbReference type="Gene3D" id="3.40.50.11780">
    <property type="match status" value="2"/>
</dbReference>
<dbReference type="EMBL" id="JAUSSY010000020">
    <property type="protein sequence ID" value="MDQ0120862.1"/>
    <property type="molecule type" value="Genomic_DNA"/>
</dbReference>
<evidence type="ECO:0000313" key="4">
    <source>
        <dbReference type="EMBL" id="MDQ0120862.1"/>
    </source>
</evidence>
<dbReference type="InterPro" id="IPR020287">
    <property type="entry name" value="Tail_sheath_C"/>
</dbReference>
<evidence type="ECO:0000259" key="2">
    <source>
        <dbReference type="Pfam" id="PF04984"/>
    </source>
</evidence>
<evidence type="ECO:0000313" key="5">
    <source>
        <dbReference type="Proteomes" id="UP001226389"/>
    </source>
</evidence>
<dbReference type="PANTHER" id="PTHR35861:SF1">
    <property type="entry name" value="PHAGE TAIL SHEATH PROTEIN"/>
    <property type="match status" value="1"/>
</dbReference>
<name>A0ABT9UMJ4_9MICC</name>
<dbReference type="InterPro" id="IPR052042">
    <property type="entry name" value="Tail_sheath_structural"/>
</dbReference>
<dbReference type="Pfam" id="PF17482">
    <property type="entry name" value="Phage_sheath_1C"/>
    <property type="match status" value="1"/>
</dbReference>
<comment type="similarity">
    <text evidence="1">Belongs to the myoviridae tail sheath protein family.</text>
</comment>
<gene>
    <name evidence="4" type="ORF">J2T22_004072</name>
</gene>
<proteinExistence type="inferred from homology"/>
<dbReference type="InterPro" id="IPR035089">
    <property type="entry name" value="Phage_sheath_subtilisin"/>
</dbReference>
<feature type="domain" description="Tail sheath protein subtilisin-like" evidence="2">
    <location>
        <begin position="427"/>
        <end position="545"/>
    </location>
</feature>